<sequence>MSSRSNYSLYTPYGSREAGGAHHGGYKGVPKEAEVDVLTEMLVQSLDGHADADSYGICVKCGDRVIGENSGCTAMNQIYHIECFTCCQCQINLQGKPFYAVEDKPYCEDDYLNTLEKCSVCVKPILERILRATGKPYHPGCFCCIVCGKSLDGIPFTVDATNQIHCIEDFHKLVN</sequence>
<dbReference type="FunFam" id="2.10.110.10:FF:000109">
    <property type="entry name" value="Lipoma preferred partner"/>
    <property type="match status" value="1"/>
</dbReference>
<dbReference type="Gene3D" id="2.10.110.10">
    <property type="entry name" value="Cysteine Rich Protein"/>
    <property type="match status" value="2"/>
</dbReference>
<name>A0A1B0CX88_LUTLO</name>
<dbReference type="PANTHER" id="PTHR24207">
    <property type="entry name" value="ZYX102 PROTEIN"/>
    <property type="match status" value="1"/>
</dbReference>
<comment type="similarity">
    <text evidence="3">Belongs to the zyxin/ajuba family.</text>
</comment>
<evidence type="ECO:0000256" key="8">
    <source>
        <dbReference type="ARBA" id="ARBA00022889"/>
    </source>
</evidence>
<organism evidence="13 14">
    <name type="scientific">Lutzomyia longipalpis</name>
    <name type="common">Sand fly</name>
    <dbReference type="NCBI Taxonomy" id="7200"/>
    <lineage>
        <taxon>Eukaryota</taxon>
        <taxon>Metazoa</taxon>
        <taxon>Ecdysozoa</taxon>
        <taxon>Arthropoda</taxon>
        <taxon>Hexapoda</taxon>
        <taxon>Insecta</taxon>
        <taxon>Pterygota</taxon>
        <taxon>Neoptera</taxon>
        <taxon>Endopterygota</taxon>
        <taxon>Diptera</taxon>
        <taxon>Nematocera</taxon>
        <taxon>Psychodoidea</taxon>
        <taxon>Psychodidae</taxon>
        <taxon>Lutzomyia</taxon>
        <taxon>Lutzomyia</taxon>
    </lineage>
</organism>
<evidence type="ECO:0000256" key="4">
    <source>
        <dbReference type="ARBA" id="ARBA00022490"/>
    </source>
</evidence>
<evidence type="ECO:0000313" key="14">
    <source>
        <dbReference type="Proteomes" id="UP000092461"/>
    </source>
</evidence>
<accession>A0A1B0CX88</accession>
<dbReference type="PROSITE" id="PS50023">
    <property type="entry name" value="LIM_DOMAIN_2"/>
    <property type="match status" value="2"/>
</dbReference>
<keyword evidence="4" id="KW-0963">Cytoplasm</keyword>
<evidence type="ECO:0000256" key="10">
    <source>
        <dbReference type="ARBA" id="ARBA00023038"/>
    </source>
</evidence>
<dbReference type="SMART" id="SM00132">
    <property type="entry name" value="LIM"/>
    <property type="match status" value="2"/>
</dbReference>
<evidence type="ECO:0000256" key="3">
    <source>
        <dbReference type="ARBA" id="ARBA00009611"/>
    </source>
</evidence>
<dbReference type="GO" id="GO:0001725">
    <property type="term" value="C:stress fiber"/>
    <property type="evidence" value="ECO:0007669"/>
    <property type="project" value="TreeGrafter"/>
</dbReference>
<evidence type="ECO:0000256" key="11">
    <source>
        <dbReference type="PROSITE-ProRule" id="PRU00125"/>
    </source>
</evidence>
<dbReference type="InterPro" id="IPR001781">
    <property type="entry name" value="Znf_LIM"/>
</dbReference>
<evidence type="ECO:0000313" key="13">
    <source>
        <dbReference type="EnsemblMetazoa" id="LLOJ009624-PA"/>
    </source>
</evidence>
<keyword evidence="5 11" id="KW-0479">Metal-binding</keyword>
<keyword evidence="7 11" id="KW-0862">Zinc</keyword>
<protein>
    <recommendedName>
        <fullName evidence="12">LIM zinc-binding domain-containing protein</fullName>
    </recommendedName>
</protein>
<dbReference type="SUPFAM" id="SSF57716">
    <property type="entry name" value="Glucocorticoid receptor-like (DNA-binding domain)"/>
    <property type="match status" value="3"/>
</dbReference>
<dbReference type="PROSITE" id="PS00478">
    <property type="entry name" value="LIM_DOMAIN_1"/>
    <property type="match status" value="1"/>
</dbReference>
<comment type="subcellular location">
    <subcellularLocation>
        <location evidence="1">Cell junction</location>
    </subcellularLocation>
    <subcellularLocation>
        <location evidence="2">Cytoplasm</location>
    </subcellularLocation>
</comment>
<dbReference type="Proteomes" id="UP000092461">
    <property type="component" value="Unassembled WGS sequence"/>
</dbReference>
<keyword evidence="9" id="KW-0965">Cell junction</keyword>
<evidence type="ECO:0000256" key="5">
    <source>
        <dbReference type="ARBA" id="ARBA00022723"/>
    </source>
</evidence>
<dbReference type="Pfam" id="PF00412">
    <property type="entry name" value="LIM"/>
    <property type="match status" value="2"/>
</dbReference>
<dbReference type="EnsemblMetazoa" id="LLOJ009624-RA">
    <property type="protein sequence ID" value="LLOJ009624-PA"/>
    <property type="gene ID" value="LLOJ009624"/>
</dbReference>
<dbReference type="GO" id="GO:0046872">
    <property type="term" value="F:metal ion binding"/>
    <property type="evidence" value="ECO:0007669"/>
    <property type="project" value="UniProtKB-KW"/>
</dbReference>
<reference evidence="13" key="1">
    <citation type="submission" date="2020-05" db="UniProtKB">
        <authorList>
            <consortium name="EnsemblMetazoa"/>
        </authorList>
    </citation>
    <scope>IDENTIFICATION</scope>
    <source>
        <strain evidence="13">Jacobina</strain>
    </source>
</reference>
<dbReference type="VEuPathDB" id="VectorBase:LLONM1_009923"/>
<evidence type="ECO:0000259" key="12">
    <source>
        <dbReference type="PROSITE" id="PS50023"/>
    </source>
</evidence>
<dbReference type="GO" id="GO:0005925">
    <property type="term" value="C:focal adhesion"/>
    <property type="evidence" value="ECO:0007669"/>
    <property type="project" value="TreeGrafter"/>
</dbReference>
<evidence type="ECO:0000256" key="6">
    <source>
        <dbReference type="ARBA" id="ARBA00022737"/>
    </source>
</evidence>
<proteinExistence type="inferred from homology"/>
<evidence type="ECO:0000256" key="2">
    <source>
        <dbReference type="ARBA" id="ARBA00004496"/>
    </source>
</evidence>
<feature type="domain" description="LIM zinc-binding" evidence="12">
    <location>
        <begin position="118"/>
        <end position="175"/>
    </location>
</feature>
<dbReference type="FunFam" id="2.10.110.10:FF:000027">
    <property type="entry name" value="lipoma-preferred partner isoform X1"/>
    <property type="match status" value="1"/>
</dbReference>
<evidence type="ECO:0000256" key="7">
    <source>
        <dbReference type="ARBA" id="ARBA00022833"/>
    </source>
</evidence>
<evidence type="ECO:0000256" key="9">
    <source>
        <dbReference type="ARBA" id="ARBA00022949"/>
    </source>
</evidence>
<dbReference type="GO" id="GO:0098609">
    <property type="term" value="P:cell-cell adhesion"/>
    <property type="evidence" value="ECO:0007669"/>
    <property type="project" value="TreeGrafter"/>
</dbReference>
<dbReference type="GO" id="GO:0005737">
    <property type="term" value="C:cytoplasm"/>
    <property type="evidence" value="ECO:0007669"/>
    <property type="project" value="UniProtKB-SubCell"/>
</dbReference>
<dbReference type="AlphaFoldDB" id="A0A1B0CX88"/>
<dbReference type="EMBL" id="AJWK01033440">
    <property type="status" value="NOT_ANNOTATED_CDS"/>
    <property type="molecule type" value="Genomic_DNA"/>
</dbReference>
<keyword evidence="8" id="KW-0130">Cell adhesion</keyword>
<keyword evidence="6" id="KW-0677">Repeat</keyword>
<dbReference type="PANTHER" id="PTHR24207:SF2">
    <property type="entry name" value="ZYX102 PROTEIN"/>
    <property type="match status" value="1"/>
</dbReference>
<evidence type="ECO:0000256" key="1">
    <source>
        <dbReference type="ARBA" id="ARBA00004282"/>
    </source>
</evidence>
<feature type="domain" description="LIM zinc-binding" evidence="12">
    <location>
        <begin position="56"/>
        <end position="117"/>
    </location>
</feature>
<keyword evidence="10 11" id="KW-0440">LIM domain</keyword>
<keyword evidence="14" id="KW-1185">Reference proteome</keyword>
<dbReference type="VEuPathDB" id="VectorBase:LLOJ009624"/>